<dbReference type="OrthoDB" id="195526at2"/>
<dbReference type="Gene3D" id="3.20.20.190">
    <property type="entry name" value="Phosphatidylinositol (PI) phosphodiesterase"/>
    <property type="match status" value="1"/>
</dbReference>
<keyword evidence="2" id="KW-1185">Reference proteome</keyword>
<dbReference type="AlphaFoldDB" id="A0A420BF23"/>
<evidence type="ECO:0000313" key="1">
    <source>
        <dbReference type="EMBL" id="RKE55288.1"/>
    </source>
</evidence>
<dbReference type="GO" id="GO:0006629">
    <property type="term" value="P:lipid metabolic process"/>
    <property type="evidence" value="ECO:0007669"/>
    <property type="project" value="InterPro"/>
</dbReference>
<reference evidence="1 2" key="1">
    <citation type="submission" date="2018-09" db="EMBL/GenBank/DDBJ databases">
        <title>Genomic Encyclopedia of Type Strains, Phase III (KMG-III): the genomes of soil and plant-associated and newly described type strains.</title>
        <authorList>
            <person name="Whitman W."/>
        </authorList>
    </citation>
    <scope>NUCLEOTIDE SEQUENCE [LARGE SCALE GENOMIC DNA]</scope>
    <source>
        <strain evidence="1 2">CECT 7938</strain>
    </source>
</reference>
<dbReference type="EMBL" id="RAPY01000001">
    <property type="protein sequence ID" value="RKE55288.1"/>
    <property type="molecule type" value="Genomic_DNA"/>
</dbReference>
<name>A0A420BF23_SPHD1</name>
<proteinExistence type="predicted"/>
<dbReference type="InterPro" id="IPR017946">
    <property type="entry name" value="PLC-like_Pdiesterase_TIM-brl"/>
</dbReference>
<protein>
    <submittedName>
        <fullName evidence="1">Calcium-dependent phosphoinositide phospholipase C</fullName>
    </submittedName>
</protein>
<dbReference type="SUPFAM" id="SSF51695">
    <property type="entry name" value="PLC-like phosphodiesterases"/>
    <property type="match status" value="1"/>
</dbReference>
<gene>
    <name evidence="1" type="ORF">DFQ12_0119</name>
</gene>
<dbReference type="GO" id="GO:0008081">
    <property type="term" value="F:phosphoric diester hydrolase activity"/>
    <property type="evidence" value="ECO:0007669"/>
    <property type="project" value="InterPro"/>
</dbReference>
<sequence length="400" mass="45268">MEFKQIILTTLSTLVLGTGVIHAQQSELPQLNALKINQIQVLGTHNSYARPVDPRLAAYADPIFAKMMEKMTTLIPADKLASFKEFHPNPMTMSEGLKYDHPSFDVQLDSGIRSLEMDVYYDPTGHRFNKPAGYEVLNNMGVSDLAPYQKEDLEKPGFKMLHIADFDFRSHYATFRSGLKALRNWSDRHPGHLPIFIMVEAKDKSIPIFPNSAEVLPFDEKAFDQLDAEVVEILGKDKLITPDDVRGKYTTLREAVRSGNWPTIKTSRGKFVFLLLPATAGMNLESAYVKDRPNLEKRIMFVQSEPNDSFASFILLDNALVRQNEIQNLVKQGYIVRSRSDIETYEAKINDYKRADAAFNSGAQIISTDFFRPGNGYHTSYYVKLPHGNPARSNPINGRK</sequence>
<dbReference type="CDD" id="cd08589">
    <property type="entry name" value="PI-PLCc_SaPLC1_like"/>
    <property type="match status" value="1"/>
</dbReference>
<organism evidence="1 2">
    <name type="scientific">Sphingobacterium detergens</name>
    <dbReference type="NCBI Taxonomy" id="1145106"/>
    <lineage>
        <taxon>Bacteria</taxon>
        <taxon>Pseudomonadati</taxon>
        <taxon>Bacteroidota</taxon>
        <taxon>Sphingobacteriia</taxon>
        <taxon>Sphingobacteriales</taxon>
        <taxon>Sphingobacteriaceae</taxon>
        <taxon>Sphingobacterium</taxon>
    </lineage>
</organism>
<dbReference type="RefSeq" id="WP_120257088.1">
    <property type="nucleotide sequence ID" value="NZ_RAPY01000001.1"/>
</dbReference>
<comment type="caution">
    <text evidence="1">The sequence shown here is derived from an EMBL/GenBank/DDBJ whole genome shotgun (WGS) entry which is preliminary data.</text>
</comment>
<evidence type="ECO:0000313" key="2">
    <source>
        <dbReference type="Proteomes" id="UP000286246"/>
    </source>
</evidence>
<dbReference type="InterPro" id="IPR032075">
    <property type="entry name" value="PI-PLC-C1"/>
</dbReference>
<dbReference type="Pfam" id="PF16670">
    <property type="entry name" value="PI-PLC-C1"/>
    <property type="match status" value="1"/>
</dbReference>
<dbReference type="Proteomes" id="UP000286246">
    <property type="component" value="Unassembled WGS sequence"/>
</dbReference>
<accession>A0A420BF23</accession>